<dbReference type="RefSeq" id="WP_021985552.1">
    <property type="nucleotide sequence ID" value="NZ_CP060632.1"/>
</dbReference>
<dbReference type="AlphaFoldDB" id="A0A7G9FQU1"/>
<sequence>MYKIMNAYMSKVQLQTGPELQQRLCDIVNSIKEIKSFSVTEHFKQFAIDMKLESFSVDRAAAVFHELQGKIASPYSSFYVRFNEGRCVRYRFITCKEDKQGIYCDFIFS</sequence>
<organism evidence="1 2">
    <name type="scientific">Wujia chipingensis</name>
    <dbReference type="NCBI Taxonomy" id="2763670"/>
    <lineage>
        <taxon>Bacteria</taxon>
        <taxon>Bacillati</taxon>
        <taxon>Bacillota</taxon>
        <taxon>Clostridia</taxon>
        <taxon>Lachnospirales</taxon>
        <taxon>Lachnospiraceae</taxon>
        <taxon>Wujia</taxon>
    </lineage>
</organism>
<dbReference type="EMBL" id="CP060632">
    <property type="protein sequence ID" value="QNM00923.1"/>
    <property type="molecule type" value="Genomic_DNA"/>
</dbReference>
<proteinExistence type="predicted"/>
<evidence type="ECO:0000313" key="1">
    <source>
        <dbReference type="EMBL" id="QNM00923.1"/>
    </source>
</evidence>
<gene>
    <name evidence="1" type="ORF">H9Q76_06525</name>
</gene>
<dbReference type="Proteomes" id="UP000515819">
    <property type="component" value="Chromosome"/>
</dbReference>
<protein>
    <submittedName>
        <fullName evidence="1">Uncharacterized protein</fullName>
    </submittedName>
</protein>
<accession>A0A7G9FQU1</accession>
<evidence type="ECO:0000313" key="2">
    <source>
        <dbReference type="Proteomes" id="UP000515819"/>
    </source>
</evidence>
<name>A0A7G9FQU1_9FIRM</name>
<keyword evidence="2" id="KW-1185">Reference proteome</keyword>
<dbReference type="KEGG" id="wcp:H9Q76_06525"/>
<reference evidence="1 2" key="1">
    <citation type="submission" date="2020-08" db="EMBL/GenBank/DDBJ databases">
        <authorList>
            <person name="Liu C."/>
            <person name="Sun Q."/>
        </authorList>
    </citation>
    <scope>NUCLEOTIDE SEQUENCE [LARGE SCALE GENOMIC DNA]</scope>
    <source>
        <strain evidence="1 2">NSJ-4</strain>
    </source>
</reference>